<gene>
    <name evidence="2" type="ORF">F8M41_011614</name>
</gene>
<feature type="region of interest" description="Disordered" evidence="1">
    <location>
        <begin position="223"/>
        <end position="257"/>
    </location>
</feature>
<evidence type="ECO:0000256" key="1">
    <source>
        <dbReference type="SAM" id="MobiDB-lite"/>
    </source>
</evidence>
<protein>
    <submittedName>
        <fullName evidence="2">Uncharacterized protein</fullName>
    </submittedName>
</protein>
<proteinExistence type="predicted"/>
<reference evidence="2 3" key="1">
    <citation type="journal article" date="2019" name="Environ. Microbiol.">
        <title>At the nexus of three kingdoms: the genome of the mycorrhizal fungus Gigaspora margarita provides insights into plant, endobacterial and fungal interactions.</title>
        <authorList>
            <person name="Venice F."/>
            <person name="Ghignone S."/>
            <person name="Salvioli di Fossalunga A."/>
            <person name="Amselem J."/>
            <person name="Novero M."/>
            <person name="Xianan X."/>
            <person name="Sedzielewska Toro K."/>
            <person name="Morin E."/>
            <person name="Lipzen A."/>
            <person name="Grigoriev I.V."/>
            <person name="Henrissat B."/>
            <person name="Martin F.M."/>
            <person name="Bonfante P."/>
        </authorList>
    </citation>
    <scope>NUCLEOTIDE SEQUENCE [LARGE SCALE GENOMIC DNA]</scope>
    <source>
        <strain evidence="2 3">BEG34</strain>
    </source>
</reference>
<organism evidence="2 3">
    <name type="scientific">Gigaspora margarita</name>
    <dbReference type="NCBI Taxonomy" id="4874"/>
    <lineage>
        <taxon>Eukaryota</taxon>
        <taxon>Fungi</taxon>
        <taxon>Fungi incertae sedis</taxon>
        <taxon>Mucoromycota</taxon>
        <taxon>Glomeromycotina</taxon>
        <taxon>Glomeromycetes</taxon>
        <taxon>Diversisporales</taxon>
        <taxon>Gigasporaceae</taxon>
        <taxon>Gigaspora</taxon>
    </lineage>
</organism>
<evidence type="ECO:0000313" key="2">
    <source>
        <dbReference type="EMBL" id="KAF0531886.1"/>
    </source>
</evidence>
<dbReference type="Proteomes" id="UP000439903">
    <property type="component" value="Unassembled WGS sequence"/>
</dbReference>
<keyword evidence="3" id="KW-1185">Reference proteome</keyword>
<dbReference type="AlphaFoldDB" id="A0A8H4ATP5"/>
<dbReference type="EMBL" id="WTPW01000239">
    <property type="protein sequence ID" value="KAF0531886.1"/>
    <property type="molecule type" value="Genomic_DNA"/>
</dbReference>
<name>A0A8H4ATP5_GIGMA</name>
<evidence type="ECO:0000313" key="3">
    <source>
        <dbReference type="Proteomes" id="UP000439903"/>
    </source>
</evidence>
<sequence length="340" mass="39047">MSVGIDMPTFQSSTSEDVPILIDDNFNDTVRPTTPPFQSSIGIEKNIPPPINNEYDAKGQTPFTSFMNRRNTPPLINNEYDSKGQNFFTSFRNTPSLNNNEYDSKEQNTYASFMNRKNAPPLINNEYDSKEQNIFASMMSRKNTPPLINNDNEYDAKEQNTLTPFIMKNTPPLINNEYDPKERNTLASFMNRKNTPPLINNEKYDSKEKDTSASFLDGDFQLHQPYQPLKPYKPKLKPDQPQPKLYQPQFSDFPKESSTGIVNATNNEYDFKKHNIFLKYKNKYDSKEKSSSASFLDGDSQPHLKMKFKPLQRPAPNRRNPPKEPSTGVVNAAKNWGKKT</sequence>
<feature type="region of interest" description="Disordered" evidence="1">
    <location>
        <begin position="288"/>
        <end position="340"/>
    </location>
</feature>
<comment type="caution">
    <text evidence="2">The sequence shown here is derived from an EMBL/GenBank/DDBJ whole genome shotgun (WGS) entry which is preliminary data.</text>
</comment>
<accession>A0A8H4ATP5</accession>